<evidence type="ECO:0000256" key="4">
    <source>
        <dbReference type="ARBA" id="ARBA00004496"/>
    </source>
</evidence>
<evidence type="ECO:0000256" key="17">
    <source>
        <dbReference type="ARBA" id="ARBA00051245"/>
    </source>
</evidence>
<comment type="catalytic activity">
    <reaction evidence="17">
        <text>L-tyrosyl-[protein] + ATP = O-phospho-L-tyrosyl-[protein] + ADP + H(+)</text>
        <dbReference type="Rhea" id="RHEA:10596"/>
        <dbReference type="Rhea" id="RHEA-COMP:10136"/>
        <dbReference type="Rhea" id="RHEA-COMP:20101"/>
        <dbReference type="ChEBI" id="CHEBI:15378"/>
        <dbReference type="ChEBI" id="CHEBI:30616"/>
        <dbReference type="ChEBI" id="CHEBI:46858"/>
        <dbReference type="ChEBI" id="CHEBI:61978"/>
        <dbReference type="ChEBI" id="CHEBI:456216"/>
        <dbReference type="EC" id="2.7.10.2"/>
    </reaction>
</comment>
<evidence type="ECO:0000259" key="20">
    <source>
        <dbReference type="PROSITE" id="PS50011"/>
    </source>
</evidence>
<dbReference type="Gene3D" id="2.30.29.30">
    <property type="entry name" value="Pleckstrin-homology domain (PH domain)/Phosphotyrosine-binding domain (PTB)"/>
    <property type="match status" value="1"/>
</dbReference>
<dbReference type="InterPro" id="IPR019748">
    <property type="entry name" value="FERM_central"/>
</dbReference>
<keyword evidence="11" id="KW-0418">Kinase</keyword>
<dbReference type="Gene3D" id="1.10.510.10">
    <property type="entry name" value="Transferase(Phosphotransferase) domain 1"/>
    <property type="match status" value="1"/>
</dbReference>
<comment type="subcellular location">
    <subcellularLocation>
        <location evidence="1">Cell junction</location>
        <location evidence="1">Focal adhesion</location>
    </subcellularLocation>
    <subcellularLocation>
        <location evidence="3">Cell membrane</location>
        <topology evidence="3">Peripheral membrane protein</topology>
        <orientation evidence="3">Cytoplasmic side</orientation>
    </subcellularLocation>
    <subcellularLocation>
        <location evidence="2">Cell projection</location>
    </subcellularLocation>
    <subcellularLocation>
        <location evidence="4">Cytoplasm</location>
    </subcellularLocation>
</comment>
<dbReference type="Pfam" id="PF07714">
    <property type="entry name" value="PK_Tyr_Ser-Thr"/>
    <property type="match status" value="1"/>
</dbReference>
<evidence type="ECO:0000256" key="6">
    <source>
        <dbReference type="ARBA" id="ARBA00022475"/>
    </source>
</evidence>
<reference evidence="22" key="1">
    <citation type="submission" date="2025-08" db="UniProtKB">
        <authorList>
            <consortium name="Ensembl"/>
        </authorList>
    </citation>
    <scope>IDENTIFICATION</scope>
</reference>
<keyword evidence="14" id="KW-0472">Membrane</keyword>
<proteinExistence type="inferred from homology"/>
<keyword evidence="23" id="KW-1185">Reference proteome</keyword>
<dbReference type="InterPro" id="IPR035963">
    <property type="entry name" value="FERM_2"/>
</dbReference>
<feature type="binding site" evidence="19">
    <location>
        <position position="424"/>
    </location>
    <ligand>
        <name>ATP</name>
        <dbReference type="ChEBI" id="CHEBI:30616"/>
    </ligand>
</feature>
<dbReference type="GO" id="GO:0005737">
    <property type="term" value="C:cytoplasm"/>
    <property type="evidence" value="ECO:0007669"/>
    <property type="project" value="UniProtKB-SubCell"/>
</dbReference>
<evidence type="ECO:0000256" key="5">
    <source>
        <dbReference type="ARBA" id="ARBA00011903"/>
    </source>
</evidence>
<dbReference type="Pfam" id="PF00373">
    <property type="entry name" value="FERM_M"/>
    <property type="match status" value="1"/>
</dbReference>
<keyword evidence="9" id="KW-0808">Transferase</keyword>
<dbReference type="FunFam" id="1.20.80.10:FF:000004">
    <property type="entry name" value="Protein-tyrosine kinase 2-beta isoform 1"/>
    <property type="match status" value="1"/>
</dbReference>
<dbReference type="FunFam" id="3.30.200.20:FF:000194">
    <property type="entry name" value="protein-tyrosine kinase 2-beta isoform X1"/>
    <property type="match status" value="1"/>
</dbReference>
<keyword evidence="6" id="KW-1003">Cell membrane</keyword>
<dbReference type="Pfam" id="PF18038">
    <property type="entry name" value="FERM_N_2"/>
    <property type="match status" value="1"/>
</dbReference>
<reference evidence="22" key="2">
    <citation type="submission" date="2025-09" db="UniProtKB">
        <authorList>
            <consortium name="Ensembl"/>
        </authorList>
    </citation>
    <scope>IDENTIFICATION</scope>
</reference>
<keyword evidence="12 19" id="KW-0067">ATP-binding</keyword>
<dbReference type="FunFam" id="2.30.29.30:FF:000142">
    <property type="entry name" value="protein-tyrosine kinase 2-beta isoform X1"/>
    <property type="match status" value="1"/>
</dbReference>
<dbReference type="GO" id="GO:0005524">
    <property type="term" value="F:ATP binding"/>
    <property type="evidence" value="ECO:0007669"/>
    <property type="project" value="UniProtKB-UniRule"/>
</dbReference>
<evidence type="ECO:0000256" key="12">
    <source>
        <dbReference type="ARBA" id="ARBA00022840"/>
    </source>
</evidence>
<evidence type="ECO:0000256" key="1">
    <source>
        <dbReference type="ARBA" id="ARBA00004246"/>
    </source>
</evidence>
<dbReference type="Pfam" id="PF21477">
    <property type="entry name" value="FERM_C_FAK1"/>
    <property type="match status" value="1"/>
</dbReference>
<evidence type="ECO:0000256" key="18">
    <source>
        <dbReference type="ARBA" id="ARBA00061333"/>
    </source>
</evidence>
<dbReference type="Gene3D" id="3.10.20.90">
    <property type="entry name" value="Phosphatidylinositol 3-kinase Catalytic Subunit, Chain A, domain 1"/>
    <property type="match status" value="1"/>
</dbReference>
<keyword evidence="15" id="KW-0829">Tyrosine-protein kinase</keyword>
<dbReference type="Proteomes" id="UP000472262">
    <property type="component" value="Unassembled WGS sequence"/>
</dbReference>
<dbReference type="PROSITE" id="PS50011">
    <property type="entry name" value="PROTEIN_KINASE_DOM"/>
    <property type="match status" value="1"/>
</dbReference>
<dbReference type="InterPro" id="IPR017441">
    <property type="entry name" value="Protein_kinase_ATP_BS"/>
</dbReference>
<evidence type="ECO:0000256" key="10">
    <source>
        <dbReference type="ARBA" id="ARBA00022741"/>
    </source>
</evidence>
<feature type="domain" description="Protein kinase" evidence="20">
    <location>
        <begin position="392"/>
        <end position="648"/>
    </location>
</feature>
<dbReference type="GO" id="GO:0007165">
    <property type="term" value="P:signal transduction"/>
    <property type="evidence" value="ECO:0007669"/>
    <property type="project" value="UniProtKB-ARBA"/>
</dbReference>
<keyword evidence="7" id="KW-0963">Cytoplasm</keyword>
<accession>A0A672NQB9</accession>
<evidence type="ECO:0000256" key="8">
    <source>
        <dbReference type="ARBA" id="ARBA00022553"/>
    </source>
</evidence>
<dbReference type="PRINTS" id="PR00109">
    <property type="entry name" value="TYRKINASE"/>
</dbReference>
<dbReference type="InterPro" id="IPR014352">
    <property type="entry name" value="FERM/acyl-CoA-bd_prot_sf"/>
</dbReference>
<dbReference type="FunFam" id="3.10.20.90:FF:000080">
    <property type="entry name" value="protein-tyrosine kinase 2-beta isoform X1"/>
    <property type="match status" value="1"/>
</dbReference>
<dbReference type="InterPro" id="IPR029071">
    <property type="entry name" value="Ubiquitin-like_domsf"/>
</dbReference>
<evidence type="ECO:0000256" key="11">
    <source>
        <dbReference type="ARBA" id="ARBA00022777"/>
    </source>
</evidence>
<dbReference type="InterPro" id="IPR020635">
    <property type="entry name" value="Tyr_kinase_cat_dom"/>
</dbReference>
<dbReference type="InterPro" id="IPR049385">
    <property type="entry name" value="FAK1-like_FERM_C"/>
</dbReference>
<name>A0A672NQB9_SINGR</name>
<dbReference type="FunFam" id="1.10.510.10:FF:000027">
    <property type="entry name" value="Receptor protein-tyrosine kinase"/>
    <property type="match status" value="1"/>
</dbReference>
<dbReference type="GO" id="GO:0004715">
    <property type="term" value="F:non-membrane spanning protein tyrosine kinase activity"/>
    <property type="evidence" value="ECO:0007669"/>
    <property type="project" value="UniProtKB-EC"/>
</dbReference>
<dbReference type="InterPro" id="IPR000719">
    <property type="entry name" value="Prot_kinase_dom"/>
</dbReference>
<dbReference type="InterPro" id="IPR008266">
    <property type="entry name" value="Tyr_kinase_AS"/>
</dbReference>
<dbReference type="PROSITE" id="PS00107">
    <property type="entry name" value="PROTEIN_KINASE_ATP"/>
    <property type="match status" value="1"/>
</dbReference>
<evidence type="ECO:0000256" key="13">
    <source>
        <dbReference type="ARBA" id="ARBA00022949"/>
    </source>
</evidence>
<dbReference type="InterPro" id="IPR011009">
    <property type="entry name" value="Kinase-like_dom_sf"/>
</dbReference>
<evidence type="ECO:0000256" key="16">
    <source>
        <dbReference type="ARBA" id="ARBA00023273"/>
    </source>
</evidence>
<keyword evidence="13" id="KW-0965">Cell junction</keyword>
<dbReference type="InterPro" id="IPR041390">
    <property type="entry name" value="FADK_N"/>
</dbReference>
<dbReference type="SUPFAM" id="SSF56112">
    <property type="entry name" value="Protein kinase-like (PK-like)"/>
    <property type="match status" value="1"/>
</dbReference>
<dbReference type="Ensembl" id="ENSSGRT00000056559.1">
    <property type="protein sequence ID" value="ENSSGRP00000052932.1"/>
    <property type="gene ID" value="ENSSGRG00000027955.1"/>
</dbReference>
<organism evidence="22 23">
    <name type="scientific">Sinocyclocheilus grahami</name>
    <name type="common">Dianchi golden-line fish</name>
    <name type="synonym">Barbus grahami</name>
    <dbReference type="NCBI Taxonomy" id="75366"/>
    <lineage>
        <taxon>Eukaryota</taxon>
        <taxon>Metazoa</taxon>
        <taxon>Chordata</taxon>
        <taxon>Craniata</taxon>
        <taxon>Vertebrata</taxon>
        <taxon>Euteleostomi</taxon>
        <taxon>Actinopterygii</taxon>
        <taxon>Neopterygii</taxon>
        <taxon>Teleostei</taxon>
        <taxon>Ostariophysi</taxon>
        <taxon>Cypriniformes</taxon>
        <taxon>Cyprinidae</taxon>
        <taxon>Cyprininae</taxon>
        <taxon>Sinocyclocheilus</taxon>
    </lineage>
</organism>
<dbReference type="PROSITE" id="PS50057">
    <property type="entry name" value="FERM_3"/>
    <property type="match status" value="1"/>
</dbReference>
<dbReference type="EC" id="2.7.10.2" evidence="5"/>
<dbReference type="PANTHER" id="PTHR46221">
    <property type="entry name" value="FERM AND PDZ DOMAIN-CONTAINING PROTEIN FAMILY MEMBER"/>
    <property type="match status" value="1"/>
</dbReference>
<dbReference type="CDD" id="cd13190">
    <property type="entry name" value="FERM_C_FAK1"/>
    <property type="match status" value="1"/>
</dbReference>
<comment type="similarity">
    <text evidence="18">Belongs to the protein kinase superfamily. Tyr protein kinase family. Fes/fps subfamily.</text>
</comment>
<dbReference type="SUPFAM" id="SSF54236">
    <property type="entry name" value="Ubiquitin-like"/>
    <property type="match status" value="1"/>
</dbReference>
<evidence type="ECO:0000256" key="9">
    <source>
        <dbReference type="ARBA" id="ARBA00022679"/>
    </source>
</evidence>
<dbReference type="PANTHER" id="PTHR46221:SF11">
    <property type="entry name" value="NON-SPECIFIC PROTEIN-TYROSINE KINASE"/>
    <property type="match status" value="1"/>
</dbReference>
<dbReference type="AlphaFoldDB" id="A0A672NQB9"/>
<dbReference type="SMART" id="SM00295">
    <property type="entry name" value="B41"/>
    <property type="match status" value="1"/>
</dbReference>
<dbReference type="SUPFAM" id="SSF47031">
    <property type="entry name" value="Second domain of FERM"/>
    <property type="match status" value="1"/>
</dbReference>
<protein>
    <recommendedName>
        <fullName evidence="5">non-specific protein-tyrosine kinase</fullName>
        <ecNumber evidence="5">2.7.10.2</ecNumber>
    </recommendedName>
</protein>
<evidence type="ECO:0000313" key="22">
    <source>
        <dbReference type="Ensembl" id="ENSSGRP00000052932.1"/>
    </source>
</evidence>
<sequence>MSGETSTLSWKLPPPGSLMVSTENQCRGPVKILKVCFISNSANLGKNFKLVKCESSWNIRRITQSILDSGRLGPNIKFSECYGLLLKHLKSDEVHWLHPNLTVAEVEQKYEQQHVEAEWRYDLRIRYIPPDFLEKLKDDKTTMLYFYQQVRSDYMQHSARRVSDGMALQLGCLEIRRFYKDMNASGLEKKSNFELLEKDVGLDLFFPQELIDSMKPKQLRKLIQQTFEQFASLKEEQCIIKFFETLSVFSSFDEEVFPCELVQGWSISVDLVIGPKGIRQRTDKSSVPVCLATFVQIRSIKCMPQNDGKTLLHIDIEGAKQPLSISTASLAIAENMMDLIDGYCRLEHGNEATLIVRPKGLWVLLFCSDIYAEIPEDAPVPTCKFSISRNDIVLGRILGEGFFGEVHDGIYKSKKGEQVNVAVKTCKDCSADVKEKFMSEALIMKKLDHLHIVRLIGIIEEDPVWIVMELYQYGELGIYLMENKHKLSNVTLILYCLQISKALAYLEGVNMVHRDIAVRNVLVAKPDCVKLGDFGLSRYIEEEEYYKASVSRLPIKWMAPESINFRRFTSASDVWMFAVCMWEIMSRGLQPFFWLENKDVINQLEQGIRLPKPEQCPPTLYSLMTRCWAYSPRERPSFTELVCKLRYVTTALVRFCASLCVFLLVRPTFQLPESLRFSSPFLVSPPDWRSVLMFG</sequence>
<dbReference type="InterPro" id="IPR019749">
    <property type="entry name" value="Band_41_domain"/>
</dbReference>
<dbReference type="InterPro" id="IPR011993">
    <property type="entry name" value="PH-like_dom_sf"/>
</dbReference>
<dbReference type="GO" id="GO:0005925">
    <property type="term" value="C:focal adhesion"/>
    <property type="evidence" value="ECO:0007669"/>
    <property type="project" value="UniProtKB-SubCell"/>
</dbReference>
<gene>
    <name evidence="22" type="primary">LOC107594075</name>
</gene>
<dbReference type="InterPro" id="IPR000299">
    <property type="entry name" value="FERM_domain"/>
</dbReference>
<evidence type="ECO:0000313" key="23">
    <source>
        <dbReference type="Proteomes" id="UP000472262"/>
    </source>
</evidence>
<dbReference type="GO" id="GO:0042995">
    <property type="term" value="C:cell projection"/>
    <property type="evidence" value="ECO:0007669"/>
    <property type="project" value="UniProtKB-SubCell"/>
</dbReference>
<evidence type="ECO:0000256" key="2">
    <source>
        <dbReference type="ARBA" id="ARBA00004316"/>
    </source>
</evidence>
<keyword evidence="10 19" id="KW-0547">Nucleotide-binding</keyword>
<dbReference type="SUPFAM" id="SSF50729">
    <property type="entry name" value="PH domain-like"/>
    <property type="match status" value="1"/>
</dbReference>
<evidence type="ECO:0000259" key="21">
    <source>
        <dbReference type="PROSITE" id="PS50057"/>
    </source>
</evidence>
<evidence type="ECO:0000256" key="3">
    <source>
        <dbReference type="ARBA" id="ARBA00004413"/>
    </source>
</evidence>
<dbReference type="InterPro" id="IPR001245">
    <property type="entry name" value="Ser-Thr/Tyr_kinase_cat_dom"/>
</dbReference>
<dbReference type="InterPro" id="IPR041784">
    <property type="entry name" value="FAK1/PYK2_FERM_C"/>
</dbReference>
<dbReference type="PROSITE" id="PS00109">
    <property type="entry name" value="PROTEIN_KINASE_TYR"/>
    <property type="match status" value="1"/>
</dbReference>
<keyword evidence="16" id="KW-0966">Cell projection</keyword>
<dbReference type="Gene3D" id="1.20.80.10">
    <property type="match status" value="1"/>
</dbReference>
<evidence type="ECO:0000256" key="7">
    <source>
        <dbReference type="ARBA" id="ARBA00022490"/>
    </source>
</evidence>
<evidence type="ECO:0000256" key="14">
    <source>
        <dbReference type="ARBA" id="ARBA00023136"/>
    </source>
</evidence>
<feature type="domain" description="FERM" evidence="21">
    <location>
        <begin position="31"/>
        <end position="351"/>
    </location>
</feature>
<dbReference type="CDD" id="cd14473">
    <property type="entry name" value="FERM_B-lobe"/>
    <property type="match status" value="1"/>
</dbReference>
<dbReference type="SMART" id="SM00219">
    <property type="entry name" value="TyrKc"/>
    <property type="match status" value="1"/>
</dbReference>
<keyword evidence="8" id="KW-0597">Phosphoprotein</keyword>
<dbReference type="GO" id="GO:0005886">
    <property type="term" value="C:plasma membrane"/>
    <property type="evidence" value="ECO:0007669"/>
    <property type="project" value="UniProtKB-SubCell"/>
</dbReference>
<dbReference type="Gene3D" id="3.30.200.20">
    <property type="entry name" value="Phosphorylase Kinase, domain 1"/>
    <property type="match status" value="1"/>
</dbReference>
<dbReference type="GO" id="GO:0008284">
    <property type="term" value="P:positive regulation of cell population proliferation"/>
    <property type="evidence" value="ECO:0007669"/>
    <property type="project" value="UniProtKB-ARBA"/>
</dbReference>
<evidence type="ECO:0000256" key="19">
    <source>
        <dbReference type="PROSITE-ProRule" id="PRU10141"/>
    </source>
</evidence>
<evidence type="ECO:0000256" key="15">
    <source>
        <dbReference type="ARBA" id="ARBA00023137"/>
    </source>
</evidence>